<feature type="domain" description="DUF4982" evidence="7">
    <location>
        <begin position="650"/>
        <end position="703"/>
    </location>
</feature>
<evidence type="ECO:0000313" key="9">
    <source>
        <dbReference type="EMBL" id="TNJ43214.1"/>
    </source>
</evidence>
<dbReference type="PANTHER" id="PTHR42732:SF1">
    <property type="entry name" value="BETA-MANNOSIDASE"/>
    <property type="match status" value="1"/>
</dbReference>
<dbReference type="InterPro" id="IPR006104">
    <property type="entry name" value="Glyco_hydro_2_N"/>
</dbReference>
<dbReference type="Gene3D" id="3.20.20.80">
    <property type="entry name" value="Glycosidases"/>
    <property type="match status" value="1"/>
</dbReference>
<dbReference type="InterPro" id="IPR032311">
    <property type="entry name" value="DUF4982"/>
</dbReference>
<dbReference type="Pfam" id="PF18565">
    <property type="entry name" value="Glyco_hydro2_C5"/>
    <property type="match status" value="1"/>
</dbReference>
<evidence type="ECO:0000256" key="3">
    <source>
        <dbReference type="ARBA" id="ARBA00023295"/>
    </source>
</evidence>
<accession>A0A5C4SJH7</accession>
<evidence type="ECO:0000259" key="7">
    <source>
        <dbReference type="Pfam" id="PF16355"/>
    </source>
</evidence>
<feature type="domain" description="Glycosyl hydrolases family 2 sugar binding" evidence="6">
    <location>
        <begin position="72"/>
        <end position="166"/>
    </location>
</feature>
<dbReference type="InterPro" id="IPR013783">
    <property type="entry name" value="Ig-like_fold"/>
</dbReference>
<evidence type="ECO:0000256" key="2">
    <source>
        <dbReference type="ARBA" id="ARBA00022801"/>
    </source>
</evidence>
<dbReference type="SUPFAM" id="SSF49373">
    <property type="entry name" value="Invasin/intimin cell-adhesion fragments"/>
    <property type="match status" value="1"/>
</dbReference>
<keyword evidence="2 9" id="KW-0378">Hydrolase</keyword>
<dbReference type="InterPro" id="IPR017853">
    <property type="entry name" value="GH"/>
</dbReference>
<dbReference type="EMBL" id="VDCS01000011">
    <property type="protein sequence ID" value="TNJ43214.1"/>
    <property type="molecule type" value="Genomic_DNA"/>
</dbReference>
<evidence type="ECO:0000259" key="6">
    <source>
        <dbReference type="Pfam" id="PF02837"/>
    </source>
</evidence>
<keyword evidence="3" id="KW-0326">Glycosidase</keyword>
<dbReference type="Pfam" id="PF16355">
    <property type="entry name" value="DUF4982"/>
    <property type="match status" value="1"/>
</dbReference>
<evidence type="ECO:0000259" key="5">
    <source>
        <dbReference type="Pfam" id="PF02836"/>
    </source>
</evidence>
<dbReference type="SUPFAM" id="SSF49785">
    <property type="entry name" value="Galactose-binding domain-like"/>
    <property type="match status" value="1"/>
</dbReference>
<dbReference type="GO" id="GO:0004553">
    <property type="term" value="F:hydrolase activity, hydrolyzing O-glycosyl compounds"/>
    <property type="evidence" value="ECO:0007669"/>
    <property type="project" value="InterPro"/>
</dbReference>
<dbReference type="InterPro" id="IPR008979">
    <property type="entry name" value="Galactose-bd-like_sf"/>
</dbReference>
<feature type="domain" description="Glycoside hydrolase family 2 immunoglobulin-like beta-sandwich" evidence="4">
    <location>
        <begin position="179"/>
        <end position="281"/>
    </location>
</feature>
<evidence type="ECO:0000259" key="8">
    <source>
        <dbReference type="Pfam" id="PF18565"/>
    </source>
</evidence>
<dbReference type="SUPFAM" id="SSF51445">
    <property type="entry name" value="(Trans)glycosidases"/>
    <property type="match status" value="1"/>
</dbReference>
<sequence>MTSCKQNSMVSIQREADFNFDWKFTLLKDTTSLTKIPLPDADWRDVRLPHDWSVEFSFDSNLEGCTGYLPGGVGVYQKHFKSPANKKEKSTFVLFDGVYNNAKFWINGQYLGFNPYGYSPRYFDVTPFLKEGNEDNVMTVYVDHSRYADSRWYTGSGIYRNVKLITVNKLHIPIWGTYITTPEISKEEAKINLEATVVNQGFENTSFTLNTAIFDNSGKEVTTVSSAVIMTSGEEKKVDQVMTVSNPKLWDTDHPNMYKAVTTIIHNENIVDEYITPFGIRDLRFDKDTGFYLNGKSTYVKGVCLHHDAGLVGAAVPRGVWERRLSILKEAGVNAVRTSHNPFSEEFLDICDEMGFLVQNEIFDEMDNPKDKQFNKNETRELYITRGYTEHFQEWGESDLKRTIMRDRNHPSVFQWSIGNEIEWTYPHYQHISGLWDPEVKGGYWNKIPHLTPAEMKARYNALPERKYVLAETAHRLSKWVKEMDITRPVTANLIIPVASCASGYADALDVVGFSYQIKQYDWCKEHYPDMLFTGNENSGYLSEWKSVTDNPMVFSMYMWTGIDYMGESQDDWPQKAWPGDMLDLAGFEKAGYNHFKSIWTDEPFLKIQTHALSESPFKMDEDGNVVPASRKALNWNNFLSKEHWNYEAGETVIVEVVSNLPEAELFLNGKSLGSLKLADYEDNIMRWAVPYEAGILEARAVNTQAKLQTASSPAKIKVTVDKTQLAANAYDVAHLVVQLIDKDGLPVKTTEQEIVFNIEGDVRLLGVDNGWNKSTQDFQTNKVLTHQGRCLAIVQANKSAGNVNIKVSAEGMEPQMVTIAIQ</sequence>
<evidence type="ECO:0000259" key="4">
    <source>
        <dbReference type="Pfam" id="PF00703"/>
    </source>
</evidence>
<dbReference type="InterPro" id="IPR040605">
    <property type="entry name" value="Glyco_hydro2_dom5"/>
</dbReference>
<reference evidence="9 10" key="1">
    <citation type="submission" date="2019-05" db="EMBL/GenBank/DDBJ databases">
        <title>Tamlana fucoidanivorans sp. nov., isolated from the surface of algae collected from Fujian province in China.</title>
        <authorList>
            <person name="Li J."/>
        </authorList>
    </citation>
    <scope>NUCLEOTIDE SEQUENCE [LARGE SCALE GENOMIC DNA]</scope>
    <source>
        <strain evidence="9 10">CW2-9</strain>
    </source>
</reference>
<proteinExistence type="inferred from homology"/>
<dbReference type="Gene3D" id="2.60.120.260">
    <property type="entry name" value="Galactose-binding domain-like"/>
    <property type="match status" value="1"/>
</dbReference>
<dbReference type="Pfam" id="PF02836">
    <property type="entry name" value="Glyco_hydro_2_C"/>
    <property type="match status" value="1"/>
</dbReference>
<evidence type="ECO:0000313" key="10">
    <source>
        <dbReference type="Proteomes" id="UP000308713"/>
    </source>
</evidence>
<feature type="domain" description="Glycoside hydrolase family 2 catalytic" evidence="5">
    <location>
        <begin position="287"/>
        <end position="424"/>
    </location>
</feature>
<dbReference type="PRINTS" id="PR00132">
    <property type="entry name" value="GLHYDRLASE2"/>
</dbReference>
<keyword evidence="10" id="KW-1185">Reference proteome</keyword>
<dbReference type="Pfam" id="PF00703">
    <property type="entry name" value="Glyco_hydro_2"/>
    <property type="match status" value="1"/>
</dbReference>
<gene>
    <name evidence="9" type="ORF">FGF67_12395</name>
</gene>
<evidence type="ECO:0000256" key="1">
    <source>
        <dbReference type="ARBA" id="ARBA00007401"/>
    </source>
</evidence>
<protein>
    <submittedName>
        <fullName evidence="9">Glycoside hydrolase family 2 protein</fullName>
    </submittedName>
</protein>
<comment type="caution">
    <text evidence="9">The sequence shown here is derived from an EMBL/GenBank/DDBJ whole genome shotgun (WGS) entry which is preliminary data.</text>
</comment>
<dbReference type="Pfam" id="PF02837">
    <property type="entry name" value="Glyco_hydro_2_N"/>
    <property type="match status" value="1"/>
</dbReference>
<dbReference type="InterPro" id="IPR036156">
    <property type="entry name" value="Beta-gal/glucu_dom_sf"/>
</dbReference>
<dbReference type="InterPro" id="IPR008964">
    <property type="entry name" value="Invasin/intimin_cell_adhesion"/>
</dbReference>
<dbReference type="PANTHER" id="PTHR42732">
    <property type="entry name" value="BETA-GALACTOSIDASE"/>
    <property type="match status" value="1"/>
</dbReference>
<dbReference type="InterPro" id="IPR006102">
    <property type="entry name" value="Ig-like_GH2"/>
</dbReference>
<dbReference type="OrthoDB" id="9801077at2"/>
<dbReference type="GO" id="GO:0005975">
    <property type="term" value="P:carbohydrate metabolic process"/>
    <property type="evidence" value="ECO:0007669"/>
    <property type="project" value="InterPro"/>
</dbReference>
<comment type="similarity">
    <text evidence="1">Belongs to the glycosyl hydrolase 2 family.</text>
</comment>
<dbReference type="InterPro" id="IPR051913">
    <property type="entry name" value="GH2_Domain-Containing"/>
</dbReference>
<feature type="domain" description="Glycoside hydrolase family 2" evidence="8">
    <location>
        <begin position="717"/>
        <end position="819"/>
    </location>
</feature>
<name>A0A5C4SJH7_9FLAO</name>
<dbReference type="InterPro" id="IPR006103">
    <property type="entry name" value="Glyco_hydro_2_cat"/>
</dbReference>
<dbReference type="InterPro" id="IPR006101">
    <property type="entry name" value="Glyco_hydro_2"/>
</dbReference>
<dbReference type="Proteomes" id="UP000308713">
    <property type="component" value="Unassembled WGS sequence"/>
</dbReference>
<dbReference type="Gene3D" id="2.60.40.10">
    <property type="entry name" value="Immunoglobulins"/>
    <property type="match status" value="2"/>
</dbReference>
<organism evidence="9 10">
    <name type="scientific">Allotamlana fucoidanivorans</name>
    <dbReference type="NCBI Taxonomy" id="2583814"/>
    <lineage>
        <taxon>Bacteria</taxon>
        <taxon>Pseudomonadati</taxon>
        <taxon>Bacteroidota</taxon>
        <taxon>Flavobacteriia</taxon>
        <taxon>Flavobacteriales</taxon>
        <taxon>Flavobacteriaceae</taxon>
        <taxon>Allotamlana</taxon>
    </lineage>
</organism>
<dbReference type="SUPFAM" id="SSF49303">
    <property type="entry name" value="beta-Galactosidase/glucuronidase domain"/>
    <property type="match status" value="1"/>
</dbReference>
<dbReference type="AlphaFoldDB" id="A0A5C4SJH7"/>